<proteinExistence type="predicted"/>
<feature type="transmembrane region" description="Helical" evidence="1">
    <location>
        <begin position="166"/>
        <end position="191"/>
    </location>
</feature>
<dbReference type="EMBL" id="AP024714">
    <property type="protein sequence ID" value="BCX80911.1"/>
    <property type="molecule type" value="Genomic_DNA"/>
</dbReference>
<dbReference type="KEGG" id="mcau:MIT9_P0489"/>
<keyword evidence="1" id="KW-0472">Membrane</keyword>
<evidence type="ECO:0000313" key="2">
    <source>
        <dbReference type="EMBL" id="BCX80911.1"/>
    </source>
</evidence>
<dbReference type="RefSeq" id="WP_317705858.1">
    <property type="nucleotide sequence ID" value="NZ_AP024714.1"/>
</dbReference>
<feature type="transmembrane region" description="Helical" evidence="1">
    <location>
        <begin position="29"/>
        <end position="49"/>
    </location>
</feature>
<keyword evidence="3" id="KW-1185">Reference proteome</keyword>
<keyword evidence="1" id="KW-1133">Transmembrane helix</keyword>
<feature type="transmembrane region" description="Helical" evidence="1">
    <location>
        <begin position="133"/>
        <end position="154"/>
    </location>
</feature>
<organism evidence="2 3">
    <name type="scientific">Methylomarinovum caldicuralii</name>
    <dbReference type="NCBI Taxonomy" id="438856"/>
    <lineage>
        <taxon>Bacteria</taxon>
        <taxon>Pseudomonadati</taxon>
        <taxon>Pseudomonadota</taxon>
        <taxon>Gammaproteobacteria</taxon>
        <taxon>Methylococcales</taxon>
        <taxon>Methylothermaceae</taxon>
        <taxon>Methylomarinovum</taxon>
    </lineage>
</organism>
<gene>
    <name evidence="2" type="ORF">MIT9_P0489</name>
</gene>
<accession>A0AAU9CH49</accession>
<evidence type="ECO:0000256" key="1">
    <source>
        <dbReference type="SAM" id="Phobius"/>
    </source>
</evidence>
<dbReference type="Proteomes" id="UP001321825">
    <property type="component" value="Chromosome"/>
</dbReference>
<feature type="transmembrane region" description="Helical" evidence="1">
    <location>
        <begin position="61"/>
        <end position="78"/>
    </location>
</feature>
<evidence type="ECO:0000313" key="3">
    <source>
        <dbReference type="Proteomes" id="UP001321825"/>
    </source>
</evidence>
<name>A0AAU9CH49_9GAMM</name>
<dbReference type="AlphaFoldDB" id="A0AAU9CH49"/>
<keyword evidence="1" id="KW-0812">Transmembrane</keyword>
<reference evidence="3" key="1">
    <citation type="journal article" date="2024" name="Int. J. Syst. Evol. Microbiol.">
        <title>Methylomarinovum tepidoasis sp. nov., a moderately thermophilic methanotroph of the family Methylothermaceae isolated from a deep-sea hydrothermal field.</title>
        <authorList>
            <person name="Hirayama H."/>
            <person name="Takaki Y."/>
            <person name="Abe M."/>
            <person name="Miyazaki M."/>
            <person name="Uematsu K."/>
            <person name="Matsui Y."/>
            <person name="Takai K."/>
        </authorList>
    </citation>
    <scope>NUCLEOTIDE SEQUENCE [LARGE SCALE GENOMIC DNA]</scope>
    <source>
        <strain evidence="3">IT-9</strain>
    </source>
</reference>
<sequence length="226" mass="24316">MASFLLFVALRYCPAPALALGFLGIYGATFLVHLLSFLILNGLLVAYGLLELGRGRRPGMAEGMLLLAGLVCLEALWSDSGPYRAMMADLANFHFRALAWPWVAMAAIISAAALIMVGRYWKRLQAICVLHPVPCLLVLAAMLALAFAVQALLLPPAAPASYQGDFWRFLIAESGNLVFALSFIRGGWLLLREDRGTASYGTAAAILMIMGAGVLLLSPWMGARMA</sequence>
<feature type="transmembrane region" description="Helical" evidence="1">
    <location>
        <begin position="203"/>
        <end position="223"/>
    </location>
</feature>
<feature type="transmembrane region" description="Helical" evidence="1">
    <location>
        <begin position="98"/>
        <end position="121"/>
    </location>
</feature>
<protein>
    <submittedName>
        <fullName evidence="2">Uncharacterized protein</fullName>
    </submittedName>
</protein>